<sequence>WISRPSEKINNPCFLYPIHIQSKLLVILNEHDFIIEVRQLESEVGLYPSYVYS</sequence>
<keyword evidence="2" id="KW-1185">Reference proteome</keyword>
<feature type="non-terminal residue" evidence="1">
    <location>
        <position position="1"/>
    </location>
</feature>
<comment type="caution">
    <text evidence="1">The sequence shown here is derived from an EMBL/GenBank/DDBJ whole genome shotgun (WGS) entry which is preliminary data.</text>
</comment>
<protein>
    <submittedName>
        <fullName evidence="1">3167_t:CDS:1</fullName>
    </submittedName>
</protein>
<dbReference type="EMBL" id="CAJVPU010007405">
    <property type="protein sequence ID" value="CAG8572356.1"/>
    <property type="molecule type" value="Genomic_DNA"/>
</dbReference>
<organism evidence="1 2">
    <name type="scientific">Dentiscutata heterogama</name>
    <dbReference type="NCBI Taxonomy" id="1316150"/>
    <lineage>
        <taxon>Eukaryota</taxon>
        <taxon>Fungi</taxon>
        <taxon>Fungi incertae sedis</taxon>
        <taxon>Mucoromycota</taxon>
        <taxon>Glomeromycotina</taxon>
        <taxon>Glomeromycetes</taxon>
        <taxon>Diversisporales</taxon>
        <taxon>Gigasporaceae</taxon>
        <taxon>Dentiscutata</taxon>
    </lineage>
</organism>
<gene>
    <name evidence="1" type="ORF">DHETER_LOCUS6117</name>
</gene>
<name>A0ACA9M854_9GLOM</name>
<dbReference type="Proteomes" id="UP000789702">
    <property type="component" value="Unassembled WGS sequence"/>
</dbReference>
<evidence type="ECO:0000313" key="1">
    <source>
        <dbReference type="EMBL" id="CAG8572356.1"/>
    </source>
</evidence>
<evidence type="ECO:0000313" key="2">
    <source>
        <dbReference type="Proteomes" id="UP000789702"/>
    </source>
</evidence>
<reference evidence="1" key="1">
    <citation type="submission" date="2021-06" db="EMBL/GenBank/DDBJ databases">
        <authorList>
            <person name="Kallberg Y."/>
            <person name="Tangrot J."/>
            <person name="Rosling A."/>
        </authorList>
    </citation>
    <scope>NUCLEOTIDE SEQUENCE</scope>
    <source>
        <strain evidence="1">IL203A</strain>
    </source>
</reference>
<accession>A0ACA9M854</accession>
<proteinExistence type="predicted"/>